<sequence>MRRLRLVQKTVGIPTDTLDKAEDYCELHSLALSDVVRAALVEYLNKHYQNKSRDI</sequence>
<dbReference type="EMBL" id="CP003597">
    <property type="protein sequence ID" value="AFY86692.1"/>
    <property type="molecule type" value="Genomic_DNA"/>
</dbReference>
<dbReference type="InterPro" id="IPR013321">
    <property type="entry name" value="Arc_rbn_hlx_hlx"/>
</dbReference>
<evidence type="ECO:0000313" key="1">
    <source>
        <dbReference type="EMBL" id="AFY86692.1"/>
    </source>
</evidence>
<dbReference type="HOGENOM" id="CLU_3023733_0_0_3"/>
<dbReference type="RefSeq" id="WP_015153241.1">
    <property type="nucleotide sequence ID" value="NC_019695.1"/>
</dbReference>
<dbReference type="STRING" id="251229.Chro_1164"/>
<keyword evidence="2" id="KW-1185">Reference proteome</keyword>
<dbReference type="AlphaFoldDB" id="K9TV17"/>
<accession>K9TV17</accession>
<dbReference type="InParanoid" id="K9TV17"/>
<gene>
    <name evidence="1" type="ORF">Chro_1164</name>
</gene>
<dbReference type="KEGG" id="cthe:Chro_1164"/>
<proteinExistence type="predicted"/>
<organism evidence="1 2">
    <name type="scientific">Chroococcidiopsis thermalis (strain PCC 7203)</name>
    <dbReference type="NCBI Taxonomy" id="251229"/>
    <lineage>
        <taxon>Bacteria</taxon>
        <taxon>Bacillati</taxon>
        <taxon>Cyanobacteriota</taxon>
        <taxon>Cyanophyceae</taxon>
        <taxon>Chroococcidiopsidales</taxon>
        <taxon>Chroococcidiopsidaceae</taxon>
        <taxon>Chroococcidiopsis</taxon>
    </lineage>
</organism>
<name>K9TV17_CHRTP</name>
<evidence type="ECO:0008006" key="3">
    <source>
        <dbReference type="Google" id="ProtNLM"/>
    </source>
</evidence>
<dbReference type="Proteomes" id="UP000010384">
    <property type="component" value="Chromosome"/>
</dbReference>
<dbReference type="GO" id="GO:0006355">
    <property type="term" value="P:regulation of DNA-templated transcription"/>
    <property type="evidence" value="ECO:0007669"/>
    <property type="project" value="InterPro"/>
</dbReference>
<reference evidence="1 2" key="1">
    <citation type="submission" date="2012-06" db="EMBL/GenBank/DDBJ databases">
        <title>Finished chromosome of genome of Chroococcidiopsis thermalis PCC 7203.</title>
        <authorList>
            <consortium name="US DOE Joint Genome Institute"/>
            <person name="Gugger M."/>
            <person name="Coursin T."/>
            <person name="Rippka R."/>
            <person name="Tandeau De Marsac N."/>
            <person name="Huntemann M."/>
            <person name="Wei C.-L."/>
            <person name="Han J."/>
            <person name="Detter J.C."/>
            <person name="Han C."/>
            <person name="Tapia R."/>
            <person name="Davenport K."/>
            <person name="Daligault H."/>
            <person name="Erkkila T."/>
            <person name="Gu W."/>
            <person name="Munk A.C.C."/>
            <person name="Teshima H."/>
            <person name="Xu Y."/>
            <person name="Chain P."/>
            <person name="Chen A."/>
            <person name="Krypides N."/>
            <person name="Mavromatis K."/>
            <person name="Markowitz V."/>
            <person name="Szeto E."/>
            <person name="Ivanova N."/>
            <person name="Mikhailova N."/>
            <person name="Ovchinnikova G."/>
            <person name="Pagani I."/>
            <person name="Pati A."/>
            <person name="Goodwin L."/>
            <person name="Peters L."/>
            <person name="Pitluck S."/>
            <person name="Woyke T."/>
            <person name="Kerfeld C."/>
        </authorList>
    </citation>
    <scope>NUCLEOTIDE SEQUENCE [LARGE SCALE GENOMIC DNA]</scope>
    <source>
        <strain evidence="1 2">PCC 7203</strain>
    </source>
</reference>
<evidence type="ECO:0000313" key="2">
    <source>
        <dbReference type="Proteomes" id="UP000010384"/>
    </source>
</evidence>
<protein>
    <recommendedName>
        <fullName evidence="3">Ribbon-helix-helix protein CopG domain-containing protein</fullName>
    </recommendedName>
</protein>
<dbReference type="Gene3D" id="1.10.1220.10">
    <property type="entry name" value="Met repressor-like"/>
    <property type="match status" value="1"/>
</dbReference>